<dbReference type="RefSeq" id="WP_077493548.1">
    <property type="nucleotide sequence ID" value="NZ_MLHG01000019.1"/>
</dbReference>
<dbReference type="PROSITE" id="PS51278">
    <property type="entry name" value="GATASE_TYPE_2"/>
    <property type="match status" value="1"/>
</dbReference>
<evidence type="ECO:0000256" key="7">
    <source>
        <dbReference type="ARBA" id="ARBA00022679"/>
    </source>
</evidence>
<feature type="domain" description="SIS" evidence="12">
    <location>
        <begin position="278"/>
        <end position="426"/>
    </location>
</feature>
<feature type="domain" description="SIS" evidence="12">
    <location>
        <begin position="459"/>
        <end position="600"/>
    </location>
</feature>
<feature type="active site" description="Nucleophile; for GATase activity" evidence="10">
    <location>
        <position position="2"/>
    </location>
</feature>
<keyword evidence="6 10" id="KW-0032">Aminotransferase</keyword>
<dbReference type="GO" id="GO:0005975">
    <property type="term" value="P:carbohydrate metabolic process"/>
    <property type="evidence" value="ECO:0007669"/>
    <property type="project" value="UniProtKB-UniRule"/>
</dbReference>
<keyword evidence="5 10" id="KW-0963">Cytoplasm</keyword>
<dbReference type="GO" id="GO:0097367">
    <property type="term" value="F:carbohydrate derivative binding"/>
    <property type="evidence" value="ECO:0007669"/>
    <property type="project" value="InterPro"/>
</dbReference>
<dbReference type="Proteomes" id="UP000189426">
    <property type="component" value="Unassembled WGS sequence"/>
</dbReference>
<dbReference type="FunFam" id="3.60.20.10:FF:000006">
    <property type="entry name" value="Glutamine--fructose-6-phosphate aminotransferase [isomerizing]"/>
    <property type="match status" value="1"/>
</dbReference>
<dbReference type="InterPro" id="IPR017932">
    <property type="entry name" value="GATase_2_dom"/>
</dbReference>
<evidence type="ECO:0000256" key="4">
    <source>
        <dbReference type="ARBA" id="ARBA00016090"/>
    </source>
</evidence>
<comment type="function">
    <text evidence="10">Catalyzes the first step in hexosamine metabolism, converting fructose-6P into glucosamine-6P using glutamine as a nitrogen source.</text>
</comment>
<dbReference type="Pfam" id="PF01380">
    <property type="entry name" value="SIS"/>
    <property type="match status" value="2"/>
</dbReference>
<comment type="subunit">
    <text evidence="10">Homodimer.</text>
</comment>
<dbReference type="InterPro" id="IPR005855">
    <property type="entry name" value="GFAT"/>
</dbReference>
<comment type="caution">
    <text evidence="13">The sequence shown here is derived from an EMBL/GenBank/DDBJ whole genome shotgun (WGS) entry which is preliminary data.</text>
</comment>
<evidence type="ECO:0000256" key="2">
    <source>
        <dbReference type="ARBA" id="ARBA00004496"/>
    </source>
</evidence>
<evidence type="ECO:0000313" key="13">
    <source>
        <dbReference type="EMBL" id="OOF40688.1"/>
    </source>
</evidence>
<dbReference type="SUPFAM" id="SSF53697">
    <property type="entry name" value="SIS domain"/>
    <property type="match status" value="1"/>
</dbReference>
<protein>
    <recommendedName>
        <fullName evidence="4 10">Glutamine--fructose-6-phosphate aminotransferase [isomerizing]</fullName>
        <ecNumber evidence="3 10">2.6.1.16</ecNumber>
    </recommendedName>
    <alternativeName>
        <fullName evidence="10">D-fructose-6-phosphate amidotransferase</fullName>
    </alternativeName>
    <alternativeName>
        <fullName evidence="10">GFAT</fullName>
    </alternativeName>
    <alternativeName>
        <fullName evidence="10">Glucosamine-6-phosphate synthase</fullName>
    </alternativeName>
    <alternativeName>
        <fullName evidence="10">Hexosephosphate aminotransferase</fullName>
    </alternativeName>
    <alternativeName>
        <fullName evidence="10">L-glutamine--D-fructose-6-phosphate amidotransferase</fullName>
    </alternativeName>
</protein>
<dbReference type="CDD" id="cd05008">
    <property type="entry name" value="SIS_GlmS_GlmD_1"/>
    <property type="match status" value="1"/>
</dbReference>
<dbReference type="InterPro" id="IPR001347">
    <property type="entry name" value="SIS_dom"/>
</dbReference>
<evidence type="ECO:0000256" key="6">
    <source>
        <dbReference type="ARBA" id="ARBA00022576"/>
    </source>
</evidence>
<dbReference type="EMBL" id="MLHG01000019">
    <property type="protein sequence ID" value="OOF40688.1"/>
    <property type="molecule type" value="Genomic_DNA"/>
</dbReference>
<accession>A0A1V3IHP0</accession>
<dbReference type="PANTHER" id="PTHR10937">
    <property type="entry name" value="GLUCOSAMINE--FRUCTOSE-6-PHOSPHATE AMINOTRANSFERASE, ISOMERIZING"/>
    <property type="match status" value="1"/>
</dbReference>
<dbReference type="HAMAP" id="MF_00164">
    <property type="entry name" value="GlmS"/>
    <property type="match status" value="1"/>
</dbReference>
<dbReference type="CDD" id="cd05009">
    <property type="entry name" value="SIS_GlmS_GlmD_2"/>
    <property type="match status" value="1"/>
</dbReference>
<dbReference type="Pfam" id="PF13522">
    <property type="entry name" value="GATase_6"/>
    <property type="match status" value="1"/>
</dbReference>
<gene>
    <name evidence="10" type="primary">glmS</name>
    <name evidence="13" type="ORF">BKK47_03530</name>
</gene>
<evidence type="ECO:0000313" key="14">
    <source>
        <dbReference type="Proteomes" id="UP000189426"/>
    </source>
</evidence>
<evidence type="ECO:0000256" key="5">
    <source>
        <dbReference type="ARBA" id="ARBA00022490"/>
    </source>
</evidence>
<dbReference type="InterPro" id="IPR035490">
    <property type="entry name" value="GlmS/FrlB_SIS"/>
</dbReference>
<dbReference type="NCBIfam" id="TIGR01135">
    <property type="entry name" value="glmS"/>
    <property type="match status" value="1"/>
</dbReference>
<evidence type="ECO:0000256" key="8">
    <source>
        <dbReference type="ARBA" id="ARBA00022737"/>
    </source>
</evidence>
<feature type="domain" description="Glutamine amidotransferase type-2" evidence="11">
    <location>
        <begin position="2"/>
        <end position="218"/>
    </location>
</feature>
<feature type="active site" description="For Fru-6P isomerization activity" evidence="10">
    <location>
        <position position="605"/>
    </location>
</feature>
<keyword evidence="8" id="KW-0677">Repeat</keyword>
<dbReference type="GO" id="GO:0006002">
    <property type="term" value="P:fructose 6-phosphate metabolic process"/>
    <property type="evidence" value="ECO:0007669"/>
    <property type="project" value="TreeGrafter"/>
</dbReference>
<dbReference type="InterPro" id="IPR035466">
    <property type="entry name" value="GlmS/AgaS_SIS"/>
</dbReference>
<dbReference type="STRING" id="1908257.BKK47_03530"/>
<sequence length="610" mass="66802">MCGIVGAVAQRDVAEILINGLHRLEYRGYDSAGVAVVNAQHELQRVRCLGKVKALDEAVAVKPLIGGTGIAHTRWATHGEPSEANAHPHVSGNFAVVHNGIIENHEELRELLKSRGYVFLSQTDTEVIAHLVEWEMRSTDSLLVAVQNVVKQLTGAYGMVVLDRNHPEHLVAARSGSPLVIGLGIGENFLASDQLALLSVTRRFIFLEEGDIAEITRRTVDIYDAQGNKVEREVHESNLENDAAEKGKFRHFMQKEIFEQPTALINTMEGRINHNNVIVESIGNGAKDILEKVQHIQIVACGTSYNAGMVARYWFEALAGVSCDVEIASEFRYRKFVTRPNSLLLTLSQSGETADTLAALRLAKEKGYMAAMTICNVAGSSLVRESDLAFMTRAGVEIGVASTKAFTTQLAAMLMLVTAIGKLNGNISDEKEKEIVKALHSLPADIEKSLTFDKDIELLAEDFAEKNHALFLGRGEYYPIAVEASLKLKEISYIHAEAYAAGELKHGPLALIDADMPVIVVAPTNDLLEKVKSNIEEVRARGGQLYVFADKEAGFSETKGMKIITMPKVNEIIAPIFYTVPMQLLAYHVALIKGTDVDQPRNLAKAVTVE</sequence>
<reference evidence="13 14" key="1">
    <citation type="submission" date="2016-10" db="EMBL/GenBank/DDBJ databases">
        <title>Rodentibacter gen. nov. and new species.</title>
        <authorList>
            <person name="Christensen H."/>
        </authorList>
    </citation>
    <scope>NUCLEOTIDE SEQUENCE [LARGE SCALE GENOMIC DNA]</scope>
    <source>
        <strain evidence="13 14">Ppn418</strain>
    </source>
</reference>
<comment type="catalytic activity">
    <reaction evidence="1 10">
        <text>D-fructose 6-phosphate + L-glutamine = D-glucosamine 6-phosphate + L-glutamate</text>
        <dbReference type="Rhea" id="RHEA:13237"/>
        <dbReference type="ChEBI" id="CHEBI:29985"/>
        <dbReference type="ChEBI" id="CHEBI:58359"/>
        <dbReference type="ChEBI" id="CHEBI:58725"/>
        <dbReference type="ChEBI" id="CHEBI:61527"/>
        <dbReference type="EC" id="2.6.1.16"/>
    </reaction>
</comment>
<keyword evidence="14" id="KW-1185">Reference proteome</keyword>
<dbReference type="GO" id="GO:0005829">
    <property type="term" value="C:cytosol"/>
    <property type="evidence" value="ECO:0007669"/>
    <property type="project" value="TreeGrafter"/>
</dbReference>
<dbReference type="Gene3D" id="3.60.20.10">
    <property type="entry name" value="Glutamine Phosphoribosylpyrophosphate, subunit 1, domain 1"/>
    <property type="match status" value="1"/>
</dbReference>
<evidence type="ECO:0000259" key="11">
    <source>
        <dbReference type="PROSITE" id="PS51278"/>
    </source>
</evidence>
<dbReference type="GO" id="GO:0046349">
    <property type="term" value="P:amino sugar biosynthetic process"/>
    <property type="evidence" value="ECO:0007669"/>
    <property type="project" value="UniProtKB-ARBA"/>
</dbReference>
<dbReference type="GO" id="GO:0006487">
    <property type="term" value="P:protein N-linked glycosylation"/>
    <property type="evidence" value="ECO:0007669"/>
    <property type="project" value="TreeGrafter"/>
</dbReference>
<keyword evidence="7 10" id="KW-0808">Transferase</keyword>
<dbReference type="InterPro" id="IPR047084">
    <property type="entry name" value="GFAT_N"/>
</dbReference>
<organism evidence="13 14">
    <name type="scientific">Rodentibacter mrazii</name>
    <dbReference type="NCBI Taxonomy" id="1908257"/>
    <lineage>
        <taxon>Bacteria</taxon>
        <taxon>Pseudomonadati</taxon>
        <taxon>Pseudomonadota</taxon>
        <taxon>Gammaproteobacteria</taxon>
        <taxon>Pasteurellales</taxon>
        <taxon>Pasteurellaceae</taxon>
        <taxon>Rodentibacter</taxon>
    </lineage>
</organism>
<dbReference type="FunFam" id="3.40.50.10490:FF:000002">
    <property type="entry name" value="Glutamine--fructose-6-phosphate aminotransferase [isomerizing]"/>
    <property type="match status" value="1"/>
</dbReference>
<dbReference type="PANTHER" id="PTHR10937:SF0">
    <property type="entry name" value="GLUTAMINE--FRUCTOSE-6-PHOSPHATE TRANSAMINASE (ISOMERIZING)"/>
    <property type="match status" value="1"/>
</dbReference>
<evidence type="ECO:0000256" key="9">
    <source>
        <dbReference type="ARBA" id="ARBA00022962"/>
    </source>
</evidence>
<dbReference type="SUPFAM" id="SSF56235">
    <property type="entry name" value="N-terminal nucleophile aminohydrolases (Ntn hydrolases)"/>
    <property type="match status" value="1"/>
</dbReference>
<comment type="subcellular location">
    <subcellularLocation>
        <location evidence="2 10">Cytoplasm</location>
    </subcellularLocation>
</comment>
<dbReference type="GO" id="GO:0006047">
    <property type="term" value="P:UDP-N-acetylglucosamine metabolic process"/>
    <property type="evidence" value="ECO:0007669"/>
    <property type="project" value="TreeGrafter"/>
</dbReference>
<dbReference type="Gene3D" id="3.40.50.10490">
    <property type="entry name" value="Glucose-6-phosphate isomerase like protein, domain 1"/>
    <property type="match status" value="2"/>
</dbReference>
<proteinExistence type="inferred from homology"/>
<evidence type="ECO:0000256" key="1">
    <source>
        <dbReference type="ARBA" id="ARBA00001031"/>
    </source>
</evidence>
<dbReference type="InterPro" id="IPR046348">
    <property type="entry name" value="SIS_dom_sf"/>
</dbReference>
<dbReference type="NCBIfam" id="NF001484">
    <property type="entry name" value="PRK00331.1"/>
    <property type="match status" value="1"/>
</dbReference>
<evidence type="ECO:0000256" key="10">
    <source>
        <dbReference type="HAMAP-Rule" id="MF_00164"/>
    </source>
</evidence>
<evidence type="ECO:0000259" key="12">
    <source>
        <dbReference type="PROSITE" id="PS51464"/>
    </source>
</evidence>
<keyword evidence="9" id="KW-0315">Glutamine amidotransferase</keyword>
<dbReference type="InterPro" id="IPR029055">
    <property type="entry name" value="Ntn_hydrolases_N"/>
</dbReference>
<dbReference type="AlphaFoldDB" id="A0A1V3IHP0"/>
<dbReference type="EC" id="2.6.1.16" evidence="3 10"/>
<dbReference type="CDD" id="cd00714">
    <property type="entry name" value="GFAT"/>
    <property type="match status" value="1"/>
</dbReference>
<dbReference type="FunFam" id="3.40.50.10490:FF:000001">
    <property type="entry name" value="Glutamine--fructose-6-phosphate aminotransferase [isomerizing]"/>
    <property type="match status" value="1"/>
</dbReference>
<dbReference type="PROSITE" id="PS51464">
    <property type="entry name" value="SIS"/>
    <property type="match status" value="2"/>
</dbReference>
<name>A0A1V3IHP0_9PAST</name>
<feature type="initiator methionine" description="Removed" evidence="10">
    <location>
        <position position="1"/>
    </location>
</feature>
<evidence type="ECO:0000256" key="3">
    <source>
        <dbReference type="ARBA" id="ARBA00012916"/>
    </source>
</evidence>
<dbReference type="GO" id="GO:0004360">
    <property type="term" value="F:glutamine-fructose-6-phosphate transaminase (isomerizing) activity"/>
    <property type="evidence" value="ECO:0007669"/>
    <property type="project" value="UniProtKB-UniRule"/>
</dbReference>